<protein>
    <submittedName>
        <fullName evidence="2">N-acetyltransferase</fullName>
    </submittedName>
</protein>
<feature type="domain" description="N-acetyltransferase" evidence="1">
    <location>
        <begin position="9"/>
        <end position="95"/>
    </location>
</feature>
<organism evidence="2 3">
    <name type="scientific">Dictyobacter alpinus</name>
    <dbReference type="NCBI Taxonomy" id="2014873"/>
    <lineage>
        <taxon>Bacteria</taxon>
        <taxon>Bacillati</taxon>
        <taxon>Chloroflexota</taxon>
        <taxon>Ktedonobacteria</taxon>
        <taxon>Ktedonobacterales</taxon>
        <taxon>Dictyobacteraceae</taxon>
        <taxon>Dictyobacter</taxon>
    </lineage>
</organism>
<dbReference type="SUPFAM" id="SSF55729">
    <property type="entry name" value="Acyl-CoA N-acyltransferases (Nat)"/>
    <property type="match status" value="1"/>
</dbReference>
<accession>A0A402BGI5</accession>
<keyword evidence="2" id="KW-0808">Transferase</keyword>
<reference evidence="3" key="1">
    <citation type="submission" date="2018-12" db="EMBL/GenBank/DDBJ databases">
        <title>Tengunoibacter tsumagoiensis gen. nov., sp. nov., Dictyobacter kobayashii sp. nov., D. alpinus sp. nov., and D. joshuensis sp. nov. and description of Dictyobacteraceae fam. nov. within the order Ktedonobacterales isolated from Tengu-no-mugimeshi.</title>
        <authorList>
            <person name="Wang C.M."/>
            <person name="Zheng Y."/>
            <person name="Sakai Y."/>
            <person name="Toyoda A."/>
            <person name="Minakuchi Y."/>
            <person name="Abe K."/>
            <person name="Yokota A."/>
            <person name="Yabe S."/>
        </authorList>
    </citation>
    <scope>NUCLEOTIDE SEQUENCE [LARGE SCALE GENOMIC DNA]</scope>
    <source>
        <strain evidence="3">Uno16</strain>
    </source>
</reference>
<dbReference type="GO" id="GO:0016740">
    <property type="term" value="F:transferase activity"/>
    <property type="evidence" value="ECO:0007669"/>
    <property type="project" value="UniProtKB-KW"/>
</dbReference>
<evidence type="ECO:0000313" key="3">
    <source>
        <dbReference type="Proteomes" id="UP000287171"/>
    </source>
</evidence>
<dbReference type="InterPro" id="IPR016181">
    <property type="entry name" value="Acyl_CoA_acyltransferase"/>
</dbReference>
<dbReference type="InterPro" id="IPR045057">
    <property type="entry name" value="Gcn5-rel_NAT"/>
</dbReference>
<evidence type="ECO:0000259" key="1">
    <source>
        <dbReference type="PROSITE" id="PS51729"/>
    </source>
</evidence>
<dbReference type="PANTHER" id="PTHR31435">
    <property type="entry name" value="PROTEIN NATD1"/>
    <property type="match status" value="1"/>
</dbReference>
<proteinExistence type="predicted"/>
<dbReference type="Proteomes" id="UP000287171">
    <property type="component" value="Unassembled WGS sequence"/>
</dbReference>
<dbReference type="Gene3D" id="3.40.630.30">
    <property type="match status" value="1"/>
</dbReference>
<evidence type="ECO:0000313" key="2">
    <source>
        <dbReference type="EMBL" id="GCE30372.1"/>
    </source>
</evidence>
<dbReference type="AlphaFoldDB" id="A0A402BGI5"/>
<dbReference type="PROSITE" id="PS51729">
    <property type="entry name" value="GNAT_YJDJ"/>
    <property type="match status" value="1"/>
</dbReference>
<sequence>MSDNAIKVENNTNEEQYEIHLDDGQLAILAYEREGDRITYLHTSVPPAFEGHGLAGKLAQTALEDARSAQLTVVPLCPFVSQYIKHHPEYQSLVTKKDS</sequence>
<gene>
    <name evidence="2" type="ORF">KDA_58560</name>
</gene>
<dbReference type="CDD" id="cd04301">
    <property type="entry name" value="NAT_SF"/>
    <property type="match status" value="1"/>
</dbReference>
<comment type="caution">
    <text evidence="2">The sequence shown here is derived from an EMBL/GenBank/DDBJ whole genome shotgun (WGS) entry which is preliminary data.</text>
</comment>
<dbReference type="InterPro" id="IPR031165">
    <property type="entry name" value="GNAT_YJDJ"/>
</dbReference>
<keyword evidence="3" id="KW-1185">Reference proteome</keyword>
<dbReference type="RefSeq" id="WP_126630472.1">
    <property type="nucleotide sequence ID" value="NZ_BIFT01000002.1"/>
</dbReference>
<dbReference type="OrthoDB" id="9793389at2"/>
<dbReference type="EMBL" id="BIFT01000002">
    <property type="protein sequence ID" value="GCE30372.1"/>
    <property type="molecule type" value="Genomic_DNA"/>
</dbReference>
<dbReference type="Pfam" id="PF14542">
    <property type="entry name" value="Acetyltransf_CG"/>
    <property type="match status" value="1"/>
</dbReference>
<name>A0A402BGI5_9CHLR</name>
<dbReference type="PANTHER" id="PTHR31435:SF10">
    <property type="entry name" value="BSR4717 PROTEIN"/>
    <property type="match status" value="1"/>
</dbReference>